<gene>
    <name evidence="2" type="ORF">AVDCRST_MAG30-1529</name>
</gene>
<organism evidence="2">
    <name type="scientific">uncultured Solirubrobacteraceae bacterium</name>
    <dbReference type="NCBI Taxonomy" id="1162706"/>
    <lineage>
        <taxon>Bacteria</taxon>
        <taxon>Bacillati</taxon>
        <taxon>Actinomycetota</taxon>
        <taxon>Thermoleophilia</taxon>
        <taxon>Solirubrobacterales</taxon>
        <taxon>Solirubrobacteraceae</taxon>
        <taxon>environmental samples</taxon>
    </lineage>
</organism>
<protein>
    <submittedName>
        <fullName evidence="2">Hydrolase, alpha/beta fold family</fullName>
    </submittedName>
</protein>
<dbReference type="PANTHER" id="PTHR43433:SF5">
    <property type="entry name" value="AB HYDROLASE-1 DOMAIN-CONTAINING PROTEIN"/>
    <property type="match status" value="1"/>
</dbReference>
<dbReference type="GO" id="GO:0004806">
    <property type="term" value="F:triacylglycerol lipase activity"/>
    <property type="evidence" value="ECO:0007669"/>
    <property type="project" value="TreeGrafter"/>
</dbReference>
<dbReference type="SUPFAM" id="SSF53474">
    <property type="entry name" value="alpha/beta-Hydrolases"/>
    <property type="match status" value="1"/>
</dbReference>
<dbReference type="Gene3D" id="3.40.50.1820">
    <property type="entry name" value="alpha/beta hydrolase"/>
    <property type="match status" value="1"/>
</dbReference>
<keyword evidence="2" id="KW-0378">Hydrolase</keyword>
<dbReference type="AlphaFoldDB" id="A0A6J4SJJ2"/>
<feature type="domain" description="AB hydrolase-1" evidence="1">
    <location>
        <begin position="22"/>
        <end position="253"/>
    </location>
</feature>
<proteinExistence type="predicted"/>
<accession>A0A6J4SJJ2</accession>
<evidence type="ECO:0000313" key="2">
    <source>
        <dbReference type="EMBL" id="CAA9493944.1"/>
    </source>
</evidence>
<dbReference type="EMBL" id="CADCVS010000212">
    <property type="protein sequence ID" value="CAA9493944.1"/>
    <property type="molecule type" value="Genomic_DNA"/>
</dbReference>
<name>A0A6J4SJJ2_9ACTN</name>
<evidence type="ECO:0000259" key="1">
    <source>
        <dbReference type="Pfam" id="PF00561"/>
    </source>
</evidence>
<dbReference type="PANTHER" id="PTHR43433">
    <property type="entry name" value="HYDROLASE, ALPHA/BETA FOLD FAMILY PROTEIN"/>
    <property type="match status" value="1"/>
</dbReference>
<dbReference type="GO" id="GO:0046503">
    <property type="term" value="P:glycerolipid catabolic process"/>
    <property type="evidence" value="ECO:0007669"/>
    <property type="project" value="TreeGrafter"/>
</dbReference>
<dbReference type="InterPro" id="IPR029058">
    <property type="entry name" value="AB_hydrolase_fold"/>
</dbReference>
<dbReference type="InterPro" id="IPR050471">
    <property type="entry name" value="AB_hydrolase"/>
</dbReference>
<sequence>MPYAGGGPRLYWSRSGDPAGEPLLLITGFTISAAVFDPILPLYGERFDCITYDNRGSGRSASPIRPVSMPELAADALRVLDAAGVESAHVYGLSMGGMIAQELAIRFPQRVRGLVLGGTTPGGPRAVRPTMRELGALGAGAMAGVREPGRPVLARMLFSPEFRERHPDRVRTLLRHFGEHRAKPQGVSAHWWATVYHDTVSRLPGIQAPTLVIHGGKDTMAPIGNARMLAERIPDAELAVVQGTGHAFLLEAPEASYAVLAEWLDRRGPIPPGVAPGGLAGRAEPLTRALGLPIGALRTGRSLIAIAGERRPARGRPPGTPSG</sequence>
<dbReference type="InterPro" id="IPR000073">
    <property type="entry name" value="AB_hydrolase_1"/>
</dbReference>
<dbReference type="PRINTS" id="PR00111">
    <property type="entry name" value="ABHYDROLASE"/>
</dbReference>
<reference evidence="2" key="1">
    <citation type="submission" date="2020-02" db="EMBL/GenBank/DDBJ databases">
        <authorList>
            <person name="Meier V. D."/>
        </authorList>
    </citation>
    <scope>NUCLEOTIDE SEQUENCE</scope>
    <source>
        <strain evidence="2">AVDCRST_MAG30</strain>
    </source>
</reference>
<dbReference type="Pfam" id="PF00561">
    <property type="entry name" value="Abhydrolase_1"/>
    <property type="match status" value="1"/>
</dbReference>